<evidence type="ECO:0000256" key="1">
    <source>
        <dbReference type="SAM" id="Phobius"/>
    </source>
</evidence>
<feature type="transmembrane region" description="Helical" evidence="1">
    <location>
        <begin position="39"/>
        <end position="64"/>
    </location>
</feature>
<keyword evidence="1" id="KW-0812">Transmembrane</keyword>
<name>A0A0C2WGZ3_AMAMK</name>
<evidence type="ECO:0000313" key="3">
    <source>
        <dbReference type="Proteomes" id="UP000054549"/>
    </source>
</evidence>
<dbReference type="EMBL" id="KN818523">
    <property type="protein sequence ID" value="KIL55388.1"/>
    <property type="molecule type" value="Genomic_DNA"/>
</dbReference>
<organism evidence="2 3">
    <name type="scientific">Amanita muscaria (strain Koide BX008)</name>
    <dbReference type="NCBI Taxonomy" id="946122"/>
    <lineage>
        <taxon>Eukaryota</taxon>
        <taxon>Fungi</taxon>
        <taxon>Dikarya</taxon>
        <taxon>Basidiomycota</taxon>
        <taxon>Agaricomycotina</taxon>
        <taxon>Agaricomycetes</taxon>
        <taxon>Agaricomycetidae</taxon>
        <taxon>Agaricales</taxon>
        <taxon>Pluteineae</taxon>
        <taxon>Amanitaceae</taxon>
        <taxon>Amanita</taxon>
    </lineage>
</organism>
<evidence type="ECO:0000313" key="2">
    <source>
        <dbReference type="EMBL" id="KIL55388.1"/>
    </source>
</evidence>
<sequence length="88" mass="9923">MQNHGASCVPVTLWFASLSCSVLETYYAGLEYKGQSFEFVLIAMKAVTGLYIVITIYTTTAIIYRVLSRGSIHLYDYVQPDWINILCS</sequence>
<gene>
    <name evidence="2" type="ORF">M378DRAFT_634549</name>
</gene>
<dbReference type="Proteomes" id="UP000054549">
    <property type="component" value="Unassembled WGS sequence"/>
</dbReference>
<keyword evidence="1" id="KW-1133">Transmembrane helix</keyword>
<keyword evidence="3" id="KW-1185">Reference proteome</keyword>
<dbReference type="AlphaFoldDB" id="A0A0C2WGZ3"/>
<proteinExistence type="predicted"/>
<dbReference type="InParanoid" id="A0A0C2WGZ3"/>
<feature type="transmembrane region" description="Helical" evidence="1">
    <location>
        <begin position="7"/>
        <end position="27"/>
    </location>
</feature>
<reference evidence="2 3" key="1">
    <citation type="submission" date="2014-04" db="EMBL/GenBank/DDBJ databases">
        <title>Evolutionary Origins and Diversification of the Mycorrhizal Mutualists.</title>
        <authorList>
            <consortium name="DOE Joint Genome Institute"/>
            <consortium name="Mycorrhizal Genomics Consortium"/>
            <person name="Kohler A."/>
            <person name="Kuo A."/>
            <person name="Nagy L.G."/>
            <person name="Floudas D."/>
            <person name="Copeland A."/>
            <person name="Barry K.W."/>
            <person name="Cichocki N."/>
            <person name="Veneault-Fourrey C."/>
            <person name="LaButti K."/>
            <person name="Lindquist E.A."/>
            <person name="Lipzen A."/>
            <person name="Lundell T."/>
            <person name="Morin E."/>
            <person name="Murat C."/>
            <person name="Riley R."/>
            <person name="Ohm R."/>
            <person name="Sun H."/>
            <person name="Tunlid A."/>
            <person name="Henrissat B."/>
            <person name="Grigoriev I.V."/>
            <person name="Hibbett D.S."/>
            <person name="Martin F."/>
        </authorList>
    </citation>
    <scope>NUCLEOTIDE SEQUENCE [LARGE SCALE GENOMIC DNA]</scope>
    <source>
        <strain evidence="2 3">Koide BX008</strain>
    </source>
</reference>
<protein>
    <submittedName>
        <fullName evidence="2">Uncharacterized protein</fullName>
    </submittedName>
</protein>
<accession>A0A0C2WGZ3</accession>
<keyword evidence="1" id="KW-0472">Membrane</keyword>
<dbReference type="HOGENOM" id="CLU_2468572_0_0_1"/>